<protein>
    <recommendedName>
        <fullName evidence="7">Ribosomal protein</fullName>
    </recommendedName>
</protein>
<proteinExistence type="inferred from homology"/>
<dbReference type="RefSeq" id="XP_008580326.1">
    <property type="nucleotide sequence ID" value="XM_008582104.1"/>
</dbReference>
<gene>
    <name evidence="10" type="primary">MRPL36</name>
</gene>
<keyword evidence="6 7" id="KW-0687">Ribonucleoprotein</keyword>
<evidence type="ECO:0000256" key="6">
    <source>
        <dbReference type="ARBA" id="ARBA00023274"/>
    </source>
</evidence>
<comment type="subcellular location">
    <subcellularLocation>
        <location evidence="1">Mitochondrion</location>
    </subcellularLocation>
</comment>
<dbReference type="NCBIfam" id="TIGR01022">
    <property type="entry name" value="rpmJ_bact"/>
    <property type="match status" value="1"/>
</dbReference>
<evidence type="ECO:0000256" key="4">
    <source>
        <dbReference type="ARBA" id="ARBA00022980"/>
    </source>
</evidence>
<feature type="region of interest" description="Disordered" evidence="8">
    <location>
        <begin position="1"/>
        <end position="22"/>
    </location>
</feature>
<keyword evidence="4 7" id="KW-0689">Ribosomal protein</keyword>
<comment type="similarity">
    <text evidence="2 7">Belongs to the bacterial ribosomal protein bL36 family.</text>
</comment>
<feature type="compositionally biased region" description="Basic residues" evidence="8">
    <location>
        <begin position="13"/>
        <end position="22"/>
    </location>
</feature>
<evidence type="ECO:0000256" key="8">
    <source>
        <dbReference type="SAM" id="MobiDB-lite"/>
    </source>
</evidence>
<evidence type="ECO:0000256" key="5">
    <source>
        <dbReference type="ARBA" id="ARBA00023128"/>
    </source>
</evidence>
<dbReference type="InterPro" id="IPR000473">
    <property type="entry name" value="Ribosomal_bL36"/>
</dbReference>
<keyword evidence="3" id="KW-0809">Transit peptide</keyword>
<dbReference type="GeneID" id="103598153"/>
<evidence type="ECO:0000256" key="3">
    <source>
        <dbReference type="ARBA" id="ARBA00022946"/>
    </source>
</evidence>
<evidence type="ECO:0000256" key="2">
    <source>
        <dbReference type="ARBA" id="ARBA00007645"/>
    </source>
</evidence>
<dbReference type="SUPFAM" id="SSF57840">
    <property type="entry name" value="Ribosomal protein L36"/>
    <property type="match status" value="1"/>
</dbReference>
<keyword evidence="5" id="KW-0496">Mitochondrion</keyword>
<dbReference type="Proteomes" id="UP000694923">
    <property type="component" value="Unplaced"/>
</dbReference>
<dbReference type="InterPro" id="IPR035977">
    <property type="entry name" value="Ribosomal_bL36_sp"/>
</dbReference>
<evidence type="ECO:0000313" key="10">
    <source>
        <dbReference type="RefSeq" id="XP_008580326.1"/>
    </source>
</evidence>
<dbReference type="GO" id="GO:0005840">
    <property type="term" value="C:ribosome"/>
    <property type="evidence" value="ECO:0007669"/>
    <property type="project" value="UniProtKB-KW"/>
</dbReference>
<sequence>MPPKQQARGRGLPGRRRRPRAPARMRLRLRLRMVGIPRDPAAIFLPGGGFRRWRLRPTAPARGEGALPGGLALSSQVRGPGCPEGRGCGVWRLWLGGAEWRVRPPRSPWLQFPRGGRGSHLAGAWGGGPAALGGSLLAVPSAEGARVRGVRRAWPGPGEASLPSPAWVGVWRTGTGAWVGHTWRAGGCSRSAARPGTPASVCPRRLDRSMASLLLSRLLSSAARPLLRLGLPAALPAPLRPPPGLAPPPALGFKTKAVLRRRCAHCRLVKRRGRWFVYCSASPKHKQRQM</sequence>
<dbReference type="PANTHER" id="PTHR46909:SF1">
    <property type="entry name" value="LARGE RIBOSOMAL SUBUNIT PROTEIN BL36M"/>
    <property type="match status" value="1"/>
</dbReference>
<evidence type="ECO:0000313" key="9">
    <source>
        <dbReference type="Proteomes" id="UP000694923"/>
    </source>
</evidence>
<dbReference type="PANTHER" id="PTHR46909">
    <property type="entry name" value="39S RIBOSOMAL PROTEIN L36, MITOCHONDRIAL"/>
    <property type="match status" value="1"/>
</dbReference>
<evidence type="ECO:0000256" key="1">
    <source>
        <dbReference type="ARBA" id="ARBA00004173"/>
    </source>
</evidence>
<accession>A0ABM0RI85</accession>
<keyword evidence="9" id="KW-1185">Reference proteome</keyword>
<organism evidence="9 10">
    <name type="scientific">Galeopterus variegatus</name>
    <name type="common">Malayan flying lemur</name>
    <name type="synonym">Cynocephalus variegatus</name>
    <dbReference type="NCBI Taxonomy" id="482537"/>
    <lineage>
        <taxon>Eukaryota</taxon>
        <taxon>Metazoa</taxon>
        <taxon>Chordata</taxon>
        <taxon>Craniata</taxon>
        <taxon>Vertebrata</taxon>
        <taxon>Euteleostomi</taxon>
        <taxon>Mammalia</taxon>
        <taxon>Eutheria</taxon>
        <taxon>Euarchontoglires</taxon>
        <taxon>Dermoptera</taxon>
        <taxon>Cynocephalidae</taxon>
        <taxon>Galeopterus</taxon>
    </lineage>
</organism>
<dbReference type="Pfam" id="PF00444">
    <property type="entry name" value="Ribosomal_L36"/>
    <property type="match status" value="1"/>
</dbReference>
<dbReference type="HAMAP" id="MF_00251">
    <property type="entry name" value="Ribosomal_bL36"/>
    <property type="match status" value="1"/>
</dbReference>
<reference evidence="10" key="1">
    <citation type="submission" date="2025-08" db="UniProtKB">
        <authorList>
            <consortium name="RefSeq"/>
        </authorList>
    </citation>
    <scope>IDENTIFICATION</scope>
</reference>
<dbReference type="InterPro" id="IPR052143">
    <property type="entry name" value="Mitoribosomal_bL36m"/>
</dbReference>
<evidence type="ECO:0000256" key="7">
    <source>
        <dbReference type="RuleBase" id="RU000570"/>
    </source>
</evidence>
<name>A0ABM0RI85_GALVR</name>